<dbReference type="InterPro" id="IPR029787">
    <property type="entry name" value="Nucleotide_cyclase"/>
</dbReference>
<sequence length="638" mass="71851">MALSLFNTFELLEWILLDGAYRYKPPITDDTPIVIVEIDQQSLHALGEWPWGRDIHGQLAADLTTFGASKVVFDIFFPPEIDKTASIQTFLFSQVCMVTNAVYLSMNFNILELNPYGSHPVPDLPGHIKRFGMEFKPAPWTTLLPAAPMPLSEAVYNACKGAGHISIREDSDGIIRRVPLLLESSGSVIPQLALRAFMDYKNIVEVSAAPKKQELTLTSSDGTSYTIPVDANTGYFINWCGDFNDTFYHCSYIDVLNAFAAYTRGEQPVINVLHKTRYSNVDAMDFFKNAVCLVGFTTAGLVDQKPVTVSNRYPLVGVHANIIQNILHQNYFHEVNPFVEWLIMAIMSLFLTNIVMRRSWKTSVFAVLFTALVLHIIVGWFFLSYTLWLKPVYIYISLFLSFIVGVTYRMTTESSATRQIKKIFKRYVAPEVVEAILQDPQAMALGGKRCEVSILFCDIRNFTAYADAHSPEEVINLLNTFFSLAVRTIFKYHGTIDKFIGDCVMAYWGAPSPMHDHAYYAALAAIDIQRQIAEFNEQCGDSLKFEVGIGICSGEAIAGNIGLTERDFEKTEYTVIGDSVNLASRITTITPRNEIYISEYTYKLLNKRIPSENLPLTSVKGKHSPIKVYKILTDKLYH</sequence>
<name>A0A3A4R9W1_9BACT</name>
<dbReference type="SMART" id="SM01080">
    <property type="entry name" value="CHASE2"/>
    <property type="match status" value="1"/>
</dbReference>
<feature type="transmembrane region" description="Helical" evidence="1">
    <location>
        <begin position="363"/>
        <end position="386"/>
    </location>
</feature>
<dbReference type="Gene3D" id="3.30.70.1230">
    <property type="entry name" value="Nucleotide cyclase"/>
    <property type="match status" value="1"/>
</dbReference>
<reference evidence="3 4" key="1">
    <citation type="journal article" date="2017" name="ISME J.">
        <title>Energy and carbon metabolisms in a deep terrestrial subsurface fluid microbial community.</title>
        <authorList>
            <person name="Momper L."/>
            <person name="Jungbluth S.P."/>
            <person name="Lee M.D."/>
            <person name="Amend J.P."/>
        </authorList>
    </citation>
    <scope>NUCLEOTIDE SEQUENCE [LARGE SCALE GENOMIC DNA]</scope>
    <source>
        <strain evidence="3">SURF_26</strain>
    </source>
</reference>
<organism evidence="3 4">
    <name type="scientific">Candidatus Auribacter fodinae</name>
    <dbReference type="NCBI Taxonomy" id="2093366"/>
    <lineage>
        <taxon>Bacteria</taxon>
        <taxon>Pseudomonadati</taxon>
        <taxon>Candidatus Auribacterota</taxon>
        <taxon>Candidatus Auribacteria</taxon>
        <taxon>Candidatus Auribacterales</taxon>
        <taxon>Candidatus Auribacteraceae</taxon>
        <taxon>Candidatus Auribacter</taxon>
    </lineage>
</organism>
<feature type="transmembrane region" description="Helical" evidence="1">
    <location>
        <begin position="392"/>
        <end position="411"/>
    </location>
</feature>
<gene>
    <name evidence="3" type="ORF">C4541_08325</name>
</gene>
<keyword evidence="1" id="KW-0812">Transmembrane</keyword>
<evidence type="ECO:0000256" key="1">
    <source>
        <dbReference type="SAM" id="Phobius"/>
    </source>
</evidence>
<dbReference type="PANTHER" id="PTHR43081:SF1">
    <property type="entry name" value="ADENYLATE CYCLASE, TERMINAL-DIFFERENTIATION SPECIFIC"/>
    <property type="match status" value="1"/>
</dbReference>
<dbReference type="InterPro" id="IPR050697">
    <property type="entry name" value="Adenylyl/Guanylyl_Cyclase_3/4"/>
</dbReference>
<evidence type="ECO:0000313" key="4">
    <source>
        <dbReference type="Proteomes" id="UP000266426"/>
    </source>
</evidence>
<dbReference type="CDD" id="cd07302">
    <property type="entry name" value="CHD"/>
    <property type="match status" value="1"/>
</dbReference>
<dbReference type="InterPro" id="IPR007890">
    <property type="entry name" value="CHASE2"/>
</dbReference>
<keyword evidence="1" id="KW-0472">Membrane</keyword>
<feature type="domain" description="Guanylate cyclase" evidence="2">
    <location>
        <begin position="453"/>
        <end position="587"/>
    </location>
</feature>
<dbReference type="InterPro" id="IPR001054">
    <property type="entry name" value="A/G_cyclase"/>
</dbReference>
<dbReference type="Proteomes" id="UP000266426">
    <property type="component" value="Unassembled WGS sequence"/>
</dbReference>
<dbReference type="SUPFAM" id="SSF55073">
    <property type="entry name" value="Nucleotide cyclase"/>
    <property type="match status" value="1"/>
</dbReference>
<proteinExistence type="predicted"/>
<dbReference type="Pfam" id="PF00211">
    <property type="entry name" value="Guanylate_cyc"/>
    <property type="match status" value="1"/>
</dbReference>
<protein>
    <submittedName>
        <fullName evidence="3">Adenylate/guanylate cyclase domain-containing protein</fullName>
    </submittedName>
</protein>
<evidence type="ECO:0000313" key="3">
    <source>
        <dbReference type="EMBL" id="RJP58311.1"/>
    </source>
</evidence>
<dbReference type="Pfam" id="PF05226">
    <property type="entry name" value="CHASE2"/>
    <property type="match status" value="1"/>
</dbReference>
<dbReference type="SMART" id="SM00044">
    <property type="entry name" value="CYCc"/>
    <property type="match status" value="1"/>
</dbReference>
<feature type="transmembrane region" description="Helical" evidence="1">
    <location>
        <begin position="338"/>
        <end position="356"/>
    </location>
</feature>
<dbReference type="PANTHER" id="PTHR43081">
    <property type="entry name" value="ADENYLATE CYCLASE, TERMINAL-DIFFERENTIATION SPECIFIC-RELATED"/>
    <property type="match status" value="1"/>
</dbReference>
<evidence type="ECO:0000259" key="2">
    <source>
        <dbReference type="PROSITE" id="PS50125"/>
    </source>
</evidence>
<dbReference type="GO" id="GO:0006171">
    <property type="term" value="P:cAMP biosynthetic process"/>
    <property type="evidence" value="ECO:0007669"/>
    <property type="project" value="TreeGrafter"/>
</dbReference>
<dbReference type="GO" id="GO:0004016">
    <property type="term" value="F:adenylate cyclase activity"/>
    <property type="evidence" value="ECO:0007669"/>
    <property type="project" value="UniProtKB-ARBA"/>
</dbReference>
<comment type="caution">
    <text evidence="3">The sequence shown here is derived from an EMBL/GenBank/DDBJ whole genome shotgun (WGS) entry which is preliminary data.</text>
</comment>
<keyword evidence="1" id="KW-1133">Transmembrane helix</keyword>
<dbReference type="AlphaFoldDB" id="A0A3A4R9W1"/>
<accession>A0A3A4R9W1</accession>
<dbReference type="EMBL" id="QZJZ01000068">
    <property type="protein sequence ID" value="RJP58311.1"/>
    <property type="molecule type" value="Genomic_DNA"/>
</dbReference>
<dbReference type="PROSITE" id="PS50125">
    <property type="entry name" value="GUANYLATE_CYCLASE_2"/>
    <property type="match status" value="1"/>
</dbReference>
<dbReference type="GO" id="GO:0035556">
    <property type="term" value="P:intracellular signal transduction"/>
    <property type="evidence" value="ECO:0007669"/>
    <property type="project" value="InterPro"/>
</dbReference>